<organism evidence="2 3">
    <name type="scientific">Symbiodinium microadriaticum</name>
    <name type="common">Dinoflagellate</name>
    <name type="synonym">Zooxanthella microadriatica</name>
    <dbReference type="NCBI Taxonomy" id="2951"/>
    <lineage>
        <taxon>Eukaryota</taxon>
        <taxon>Sar</taxon>
        <taxon>Alveolata</taxon>
        <taxon>Dinophyceae</taxon>
        <taxon>Suessiales</taxon>
        <taxon>Symbiodiniaceae</taxon>
        <taxon>Symbiodinium</taxon>
    </lineage>
</organism>
<evidence type="ECO:0000256" key="1">
    <source>
        <dbReference type="SAM" id="MobiDB-lite"/>
    </source>
</evidence>
<comment type="caution">
    <text evidence="2">The sequence shown here is derived from an EMBL/GenBank/DDBJ whole genome shotgun (WGS) entry which is preliminary data.</text>
</comment>
<keyword evidence="3" id="KW-1185">Reference proteome</keyword>
<feature type="compositionally biased region" description="Acidic residues" evidence="1">
    <location>
        <begin position="896"/>
        <end position="906"/>
    </location>
</feature>
<evidence type="ECO:0000313" key="3">
    <source>
        <dbReference type="Proteomes" id="UP000186817"/>
    </source>
</evidence>
<dbReference type="Proteomes" id="UP000186817">
    <property type="component" value="Unassembled WGS sequence"/>
</dbReference>
<dbReference type="OrthoDB" id="416422at2759"/>
<reference evidence="2 3" key="1">
    <citation type="submission" date="2016-02" db="EMBL/GenBank/DDBJ databases">
        <title>Genome analysis of coral dinoflagellate symbionts highlights evolutionary adaptations to a symbiotic lifestyle.</title>
        <authorList>
            <person name="Aranda M."/>
            <person name="Li Y."/>
            <person name="Liew Y.J."/>
            <person name="Baumgarten S."/>
            <person name="Simakov O."/>
            <person name="Wilson M."/>
            <person name="Piel J."/>
            <person name="Ashoor H."/>
            <person name="Bougouffa S."/>
            <person name="Bajic V.B."/>
            <person name="Ryu T."/>
            <person name="Ravasi T."/>
            <person name="Bayer T."/>
            <person name="Micklem G."/>
            <person name="Kim H."/>
            <person name="Bhak J."/>
            <person name="Lajeunesse T.C."/>
            <person name="Voolstra C.R."/>
        </authorList>
    </citation>
    <scope>NUCLEOTIDE SEQUENCE [LARGE SCALE GENOMIC DNA]</scope>
    <source>
        <strain evidence="2 3">CCMP2467</strain>
    </source>
</reference>
<protein>
    <submittedName>
        <fullName evidence="2">Uncharacterized protein</fullName>
    </submittedName>
</protein>
<evidence type="ECO:0000313" key="2">
    <source>
        <dbReference type="EMBL" id="OLQ13829.1"/>
    </source>
</evidence>
<feature type="compositionally biased region" description="Basic and acidic residues" evidence="1">
    <location>
        <begin position="732"/>
        <end position="741"/>
    </location>
</feature>
<accession>A0A1Q9F2E4</accession>
<proteinExistence type="predicted"/>
<dbReference type="AlphaFoldDB" id="A0A1Q9F2E4"/>
<feature type="region of interest" description="Disordered" evidence="1">
    <location>
        <begin position="884"/>
        <end position="906"/>
    </location>
</feature>
<sequence length="906" mass="102841">MASALPQRPVSLAQSLHENDDILDGAITFEEAISNTEGLKVIFLEKPMIVHKSIGSVKIGDLPAKDEIVDSSNKKNSDLPEPIKMNGNNLTPYTMQLFMLQSEDKTWNIVKHIRFAEGTKILWSTIVNMSTGRPVEIDYQKNFRDGTRALQYMLEGLGGFQVRYQKLVPLNASNKIPKETEDIRKGFQCLKQHGPQENSDGQFTSWTEEQVNNPDSILYKWDRGTIKEFLRCQADKGAQADTISDWPLTLADFTPWALNTVFAPLLPYLIEHAVIWIGKSEISSLDYFRKERGRRNKPRVFDDGNFYLETPAAVKESKHPSLMLLMLKLVEIKQVPYQRHIQGGGFLRKDQTKWHRNIQQLLKATDSQILKMLTDDKFIPKWEGSVCPFCEKGVLGPLTTRSQRESQAYRCNEKACHKFVSPLHLHPVFTMVRGPEVPKATVFKFKLPLSFFVLQAVERMNRNLNLSRNLHVTKIQNTIKYGGAPRAWRDVEVDEACFDKTTLHPWELSTQDANEGKNTAWEQWGGLVRRGNPKTLMLFKLNPAITKPRAPGPGAIRKIDWKPIALKWLKKRRVILHSDSARSYRMKVEGMLHDAVVHKQRRVKRGGKFVWVKPVYVKIFKHKLPDGTVIKTKGGTQLIDRAWRFIKDRLRLNQHGKASSKQLTAQIRSAQYEYWHRNEDLWMCTGKLLEEEAVRDEVPDEVLGERTTARSDGGEDEAGTLACKGLELQEAEHSMASRQHDDDGESDEDSEKAKSKEKSKGEDDTGESGEEKGVGEDNGEDNQGGASNSEAGRNHGEAKYVYHTATEGFDELDKVVESIDAAADDASTKAKTVDKDYAAYQRKMVDTARIMDTLSLTGEQFKAEVVNYFANAEEDKFSPLAQRVKHEIGQTTSAPGEDEDEEEEKR</sequence>
<feature type="region of interest" description="Disordered" evidence="1">
    <location>
        <begin position="732"/>
        <end position="799"/>
    </location>
</feature>
<feature type="region of interest" description="Disordered" evidence="1">
    <location>
        <begin position="696"/>
        <end position="718"/>
    </location>
</feature>
<feature type="compositionally biased region" description="Basic and acidic residues" evidence="1">
    <location>
        <begin position="751"/>
        <end position="775"/>
    </location>
</feature>
<name>A0A1Q9F2E4_SYMMI</name>
<dbReference type="EMBL" id="LSRX01000022">
    <property type="protein sequence ID" value="OLQ13829.1"/>
    <property type="molecule type" value="Genomic_DNA"/>
</dbReference>
<gene>
    <name evidence="2" type="ORF">AK812_SmicGene2091</name>
</gene>
<feature type="compositionally biased region" description="Basic and acidic residues" evidence="1">
    <location>
        <begin position="696"/>
        <end position="713"/>
    </location>
</feature>